<dbReference type="Pfam" id="PF00149">
    <property type="entry name" value="Metallophos"/>
    <property type="match status" value="1"/>
</dbReference>
<sequence length="369" mass="42514">MRKLLQKWLTKPVMRLADKWSSRPDKARVFKALTDLHQEIIKGNTKKGLAIPFDIHRDKFVVLSDQHKGAKNDSDDFMPCEKNYLAALDYYYQNDYYFINLGDCEELWENTLAPVKKSNSASFDKEKLFLQKNKYLKIFGNHDLYWGNDFITAPAELKSIYEQPVTIYEGVILQTYIHERSFQLFLTHGHQGDLQSDGNWFSKWFVSNVWAKLQAYLCIKPNTPAYDTQLKTAHNTLMYEWSSNNNIALITGHTHQPVFESLTLLERLYNRLAEAVKRNDAKAVEEIKSHIHHRFTKGEVLPDFTGFKPNYFNSGCCCFSDGDITGIEICDGCIRLVKWEYDSNGTPLRILLEEATLGKVAADAKTAIA</sequence>
<gene>
    <name evidence="2" type="ORF">FC093_22145</name>
</gene>
<accession>A0A4U3KT43</accession>
<protein>
    <submittedName>
        <fullName evidence="2">Metallophosphoesterase</fullName>
    </submittedName>
</protein>
<dbReference type="InterPro" id="IPR029052">
    <property type="entry name" value="Metallo-depent_PP-like"/>
</dbReference>
<keyword evidence="3" id="KW-1185">Reference proteome</keyword>
<dbReference type="Gene3D" id="3.60.21.10">
    <property type="match status" value="1"/>
</dbReference>
<evidence type="ECO:0000313" key="2">
    <source>
        <dbReference type="EMBL" id="TKK64654.1"/>
    </source>
</evidence>
<dbReference type="InterPro" id="IPR004843">
    <property type="entry name" value="Calcineurin-like_PHP"/>
</dbReference>
<dbReference type="OrthoDB" id="9773199at2"/>
<dbReference type="AlphaFoldDB" id="A0A4U3KT43"/>
<dbReference type="RefSeq" id="WP_137264007.1">
    <property type="nucleotide sequence ID" value="NZ_SZQL01000030.1"/>
</dbReference>
<evidence type="ECO:0000313" key="3">
    <source>
        <dbReference type="Proteomes" id="UP000305848"/>
    </source>
</evidence>
<dbReference type="GO" id="GO:0016787">
    <property type="term" value="F:hydrolase activity"/>
    <property type="evidence" value="ECO:0007669"/>
    <property type="project" value="InterPro"/>
</dbReference>
<organism evidence="2 3">
    <name type="scientific">Ilyomonas limi</name>
    <dbReference type="NCBI Taxonomy" id="2575867"/>
    <lineage>
        <taxon>Bacteria</taxon>
        <taxon>Pseudomonadati</taxon>
        <taxon>Bacteroidota</taxon>
        <taxon>Chitinophagia</taxon>
        <taxon>Chitinophagales</taxon>
        <taxon>Chitinophagaceae</taxon>
        <taxon>Ilyomonas</taxon>
    </lineage>
</organism>
<evidence type="ECO:0000259" key="1">
    <source>
        <dbReference type="Pfam" id="PF00149"/>
    </source>
</evidence>
<reference evidence="2 3" key="1">
    <citation type="submission" date="2019-05" db="EMBL/GenBank/DDBJ databases">
        <title>Panacibacter sp. strain 17mud1-8 Genome sequencing and assembly.</title>
        <authorList>
            <person name="Chhetri G."/>
        </authorList>
    </citation>
    <scope>NUCLEOTIDE SEQUENCE [LARGE SCALE GENOMIC DNA]</scope>
    <source>
        <strain evidence="2 3">17mud1-8</strain>
    </source>
</reference>
<dbReference type="Proteomes" id="UP000305848">
    <property type="component" value="Unassembled WGS sequence"/>
</dbReference>
<comment type="caution">
    <text evidence="2">The sequence shown here is derived from an EMBL/GenBank/DDBJ whole genome shotgun (WGS) entry which is preliminary data.</text>
</comment>
<feature type="domain" description="Calcineurin-like phosphoesterase" evidence="1">
    <location>
        <begin position="59"/>
        <end position="257"/>
    </location>
</feature>
<dbReference type="EMBL" id="SZQL01000030">
    <property type="protein sequence ID" value="TKK64654.1"/>
    <property type="molecule type" value="Genomic_DNA"/>
</dbReference>
<dbReference type="SUPFAM" id="SSF56300">
    <property type="entry name" value="Metallo-dependent phosphatases"/>
    <property type="match status" value="1"/>
</dbReference>
<proteinExistence type="predicted"/>
<name>A0A4U3KT43_9BACT</name>